<keyword evidence="2" id="KW-0472">Membrane</keyword>
<dbReference type="RefSeq" id="WP_071066516.1">
    <property type="nucleotide sequence ID" value="NZ_MAXA01000257.1"/>
</dbReference>
<feature type="transmembrane region" description="Helical" evidence="2">
    <location>
        <begin position="147"/>
        <end position="165"/>
    </location>
</feature>
<keyword evidence="2" id="KW-0812">Transmembrane</keyword>
<name>A0A1S1PE18_9ACTN</name>
<reference evidence="4" key="1">
    <citation type="submission" date="2016-07" db="EMBL/GenBank/DDBJ databases">
        <title>Frankia sp. NRRL B-16219 Genome sequencing.</title>
        <authorList>
            <person name="Ghodhbane-Gtari F."/>
            <person name="Swanson E."/>
            <person name="Gueddou A."/>
            <person name="Louati M."/>
            <person name="Nouioui I."/>
            <person name="Hezbri K."/>
            <person name="Abebe-Akele F."/>
            <person name="Simpson S."/>
            <person name="Morris K."/>
            <person name="Thomas K."/>
            <person name="Gtari M."/>
            <person name="Tisa L.S."/>
        </authorList>
    </citation>
    <scope>NUCLEOTIDE SEQUENCE [LARGE SCALE GENOMIC DNA]</scope>
    <source>
        <strain evidence="4">NRRL B-16219</strain>
    </source>
</reference>
<organism evidence="3 4">
    <name type="scientific">Parafrankia soli</name>
    <dbReference type="NCBI Taxonomy" id="2599596"/>
    <lineage>
        <taxon>Bacteria</taxon>
        <taxon>Bacillati</taxon>
        <taxon>Actinomycetota</taxon>
        <taxon>Actinomycetes</taxon>
        <taxon>Frankiales</taxon>
        <taxon>Frankiaceae</taxon>
        <taxon>Parafrankia</taxon>
    </lineage>
</organism>
<evidence type="ECO:0000313" key="3">
    <source>
        <dbReference type="EMBL" id="OHV21168.1"/>
    </source>
</evidence>
<feature type="transmembrane region" description="Helical" evidence="2">
    <location>
        <begin position="30"/>
        <end position="49"/>
    </location>
</feature>
<keyword evidence="2" id="KW-1133">Transmembrane helix</keyword>
<accession>A0A1S1PE18</accession>
<gene>
    <name evidence="3" type="ORF">BBK14_07755</name>
</gene>
<sequence>MTLGPVSEGSVSRGPVSRDSVGRGAVRRGASWAGGFVIVTHGLVHLLVWPGAPLGTAGVGGGKRLRWNGDSWSWQPGWLPAVVVHSVGGALLAGAVLGCVLGGLALLGLPGVRRFPLLTSAVGAICSLLLFALVWPGLEPDAAEFTAGPVLSGVLLAGAGVAALLRRRARRSSGDAPATSPPAGSPPAGHPTPGGRPTPATGR</sequence>
<proteinExistence type="predicted"/>
<feature type="transmembrane region" description="Helical" evidence="2">
    <location>
        <begin position="115"/>
        <end position="135"/>
    </location>
</feature>
<keyword evidence="4" id="KW-1185">Reference proteome</keyword>
<dbReference type="EMBL" id="MAXA01000257">
    <property type="protein sequence ID" value="OHV21168.1"/>
    <property type="molecule type" value="Genomic_DNA"/>
</dbReference>
<evidence type="ECO:0000256" key="1">
    <source>
        <dbReference type="SAM" id="MobiDB-lite"/>
    </source>
</evidence>
<evidence type="ECO:0000256" key="2">
    <source>
        <dbReference type="SAM" id="Phobius"/>
    </source>
</evidence>
<dbReference type="AlphaFoldDB" id="A0A1S1PE18"/>
<evidence type="ECO:0000313" key="4">
    <source>
        <dbReference type="Proteomes" id="UP000179769"/>
    </source>
</evidence>
<dbReference type="OrthoDB" id="3215348at2"/>
<feature type="compositionally biased region" description="Pro residues" evidence="1">
    <location>
        <begin position="179"/>
        <end position="196"/>
    </location>
</feature>
<feature type="region of interest" description="Disordered" evidence="1">
    <location>
        <begin position="1"/>
        <end position="22"/>
    </location>
</feature>
<feature type="region of interest" description="Disordered" evidence="1">
    <location>
        <begin position="168"/>
        <end position="203"/>
    </location>
</feature>
<feature type="transmembrane region" description="Helical" evidence="2">
    <location>
        <begin position="82"/>
        <end position="108"/>
    </location>
</feature>
<protein>
    <submittedName>
        <fullName evidence="3">Uncharacterized protein</fullName>
    </submittedName>
</protein>
<dbReference type="Proteomes" id="UP000179769">
    <property type="component" value="Unassembled WGS sequence"/>
</dbReference>
<comment type="caution">
    <text evidence="3">The sequence shown here is derived from an EMBL/GenBank/DDBJ whole genome shotgun (WGS) entry which is preliminary data.</text>
</comment>